<dbReference type="SUPFAM" id="SSF46689">
    <property type="entry name" value="Homeodomain-like"/>
    <property type="match status" value="1"/>
</dbReference>
<protein>
    <submittedName>
        <fullName evidence="7">TetR family transcriptional regulator</fullName>
    </submittedName>
</protein>
<dbReference type="PRINTS" id="PR00455">
    <property type="entry name" value="HTHTETR"/>
</dbReference>
<dbReference type="InterPro" id="IPR009057">
    <property type="entry name" value="Homeodomain-like_sf"/>
</dbReference>
<dbReference type="SUPFAM" id="SSF48498">
    <property type="entry name" value="Tetracyclin repressor-like, C-terminal domain"/>
    <property type="match status" value="1"/>
</dbReference>
<evidence type="ECO:0000313" key="8">
    <source>
        <dbReference type="Proteomes" id="UP000367825"/>
    </source>
</evidence>
<dbReference type="Pfam" id="PF00440">
    <property type="entry name" value="TetR_N"/>
    <property type="match status" value="1"/>
</dbReference>
<proteinExistence type="predicted"/>
<evidence type="ECO:0000313" key="7">
    <source>
        <dbReference type="EMBL" id="VVD97974.1"/>
    </source>
</evidence>
<dbReference type="InterPro" id="IPR036271">
    <property type="entry name" value="Tet_transcr_reg_TetR-rel_C_sf"/>
</dbReference>
<gene>
    <name evidence="7" type="ORF">PNO31109_01961</name>
</gene>
<dbReference type="InterPro" id="IPR050109">
    <property type="entry name" value="HTH-type_TetR-like_transc_reg"/>
</dbReference>
<dbReference type="PANTHER" id="PTHR30055:SF234">
    <property type="entry name" value="HTH-TYPE TRANSCRIPTIONAL REGULATOR BETI"/>
    <property type="match status" value="1"/>
</dbReference>
<feature type="region of interest" description="Disordered" evidence="5">
    <location>
        <begin position="1"/>
        <end position="23"/>
    </location>
</feature>
<organism evidence="7 8">
    <name type="scientific">Pandoraea nosoerga</name>
    <dbReference type="NCBI Taxonomy" id="2508296"/>
    <lineage>
        <taxon>Bacteria</taxon>
        <taxon>Pseudomonadati</taxon>
        <taxon>Pseudomonadota</taxon>
        <taxon>Betaproteobacteria</taxon>
        <taxon>Burkholderiales</taxon>
        <taxon>Burkholderiaceae</taxon>
        <taxon>Pandoraea</taxon>
    </lineage>
</organism>
<evidence type="ECO:0000256" key="1">
    <source>
        <dbReference type="ARBA" id="ARBA00023015"/>
    </source>
</evidence>
<evidence type="ECO:0000256" key="2">
    <source>
        <dbReference type="ARBA" id="ARBA00023125"/>
    </source>
</evidence>
<evidence type="ECO:0000256" key="4">
    <source>
        <dbReference type="PROSITE-ProRule" id="PRU00335"/>
    </source>
</evidence>
<keyword evidence="3" id="KW-0804">Transcription</keyword>
<accession>A0A5E4UGG6</accession>
<dbReference type="OrthoDB" id="9151800at2"/>
<dbReference type="GO" id="GO:0003700">
    <property type="term" value="F:DNA-binding transcription factor activity"/>
    <property type="evidence" value="ECO:0007669"/>
    <property type="project" value="TreeGrafter"/>
</dbReference>
<dbReference type="Gene3D" id="1.10.357.10">
    <property type="entry name" value="Tetracycline Repressor, domain 2"/>
    <property type="match status" value="1"/>
</dbReference>
<feature type="DNA-binding region" description="H-T-H motif" evidence="4">
    <location>
        <begin position="52"/>
        <end position="71"/>
    </location>
</feature>
<dbReference type="RefSeq" id="WP_150555430.1">
    <property type="nucleotide sequence ID" value="NZ_CABPSC010000006.1"/>
</dbReference>
<dbReference type="EMBL" id="CABPSC010000006">
    <property type="protein sequence ID" value="VVD97974.1"/>
    <property type="molecule type" value="Genomic_DNA"/>
</dbReference>
<sequence length="222" mass="24727">MTLNKAVSQADPPLVPRKRARGRPTCNCAHGADALLLNARRIFAQRGFYASSVRQIAEASGVDAALISHHFGSKEALWVAVVDQIATLTRGLIEQTHELRRSEMEPAERVEQAVRLFVEAVFANPDVGMFFSTAATEEGERLDILTQRLVRPYRDAMVPLVADWLESQNRPAQDADVMYFMLTSAISKTVSYRHMMGPFLPPEGMADLKRTVLDCAMALIRQ</sequence>
<dbReference type="InterPro" id="IPR001647">
    <property type="entry name" value="HTH_TetR"/>
</dbReference>
<name>A0A5E4UGG6_9BURK</name>
<evidence type="ECO:0000256" key="5">
    <source>
        <dbReference type="SAM" id="MobiDB-lite"/>
    </source>
</evidence>
<dbReference type="PANTHER" id="PTHR30055">
    <property type="entry name" value="HTH-TYPE TRANSCRIPTIONAL REGULATOR RUTR"/>
    <property type="match status" value="1"/>
</dbReference>
<evidence type="ECO:0000256" key="3">
    <source>
        <dbReference type="ARBA" id="ARBA00023163"/>
    </source>
</evidence>
<dbReference type="PROSITE" id="PS50977">
    <property type="entry name" value="HTH_TETR_2"/>
    <property type="match status" value="1"/>
</dbReference>
<feature type="domain" description="HTH tetR-type" evidence="6">
    <location>
        <begin position="29"/>
        <end position="89"/>
    </location>
</feature>
<keyword evidence="1" id="KW-0805">Transcription regulation</keyword>
<evidence type="ECO:0000259" key="6">
    <source>
        <dbReference type="PROSITE" id="PS50977"/>
    </source>
</evidence>
<keyword evidence="2 4" id="KW-0238">DNA-binding</keyword>
<dbReference type="AlphaFoldDB" id="A0A5E4UGG6"/>
<dbReference type="GO" id="GO:0000976">
    <property type="term" value="F:transcription cis-regulatory region binding"/>
    <property type="evidence" value="ECO:0007669"/>
    <property type="project" value="TreeGrafter"/>
</dbReference>
<reference evidence="7 8" key="1">
    <citation type="submission" date="2019-08" db="EMBL/GenBank/DDBJ databases">
        <authorList>
            <person name="Peeters C."/>
        </authorList>
    </citation>
    <scope>NUCLEOTIDE SEQUENCE [LARGE SCALE GENOMIC DNA]</scope>
    <source>
        <strain evidence="7 8">LMG 31109</strain>
    </source>
</reference>
<dbReference type="Proteomes" id="UP000367825">
    <property type="component" value="Unassembled WGS sequence"/>
</dbReference>
<keyword evidence="8" id="KW-1185">Reference proteome</keyword>